<gene>
    <name evidence="1" type="ORF">PACLA_8A087968</name>
</gene>
<protein>
    <submittedName>
        <fullName evidence="1">Uncharacterized protein</fullName>
    </submittedName>
</protein>
<evidence type="ECO:0000313" key="2">
    <source>
        <dbReference type="Proteomes" id="UP001152795"/>
    </source>
</evidence>
<dbReference type="AlphaFoldDB" id="A0A7D9LTH2"/>
<sequence>MTRSKQILVTTARNWNETTKLKQSTNLADGDEDFGREVRDRIRHCILNIMHELELRVAENGNLENLQQRLEWLLSLVVRYHQTNLIEWVLVDHISEALACLTCLFETANNDTTERIFSGSPGRPKFNISYEQLNFLVERRFTGN</sequence>
<comment type="caution">
    <text evidence="1">The sequence shown here is derived from an EMBL/GenBank/DDBJ whole genome shotgun (WGS) entry which is preliminary data.</text>
</comment>
<accession>A0A7D9LTH2</accession>
<organism evidence="1 2">
    <name type="scientific">Paramuricea clavata</name>
    <name type="common">Red gorgonian</name>
    <name type="synonym">Violescent sea-whip</name>
    <dbReference type="NCBI Taxonomy" id="317549"/>
    <lineage>
        <taxon>Eukaryota</taxon>
        <taxon>Metazoa</taxon>
        <taxon>Cnidaria</taxon>
        <taxon>Anthozoa</taxon>
        <taxon>Octocorallia</taxon>
        <taxon>Malacalcyonacea</taxon>
        <taxon>Plexauridae</taxon>
        <taxon>Paramuricea</taxon>
    </lineage>
</organism>
<dbReference type="EMBL" id="CACRXK020024341">
    <property type="protein sequence ID" value="CAB4038548.1"/>
    <property type="molecule type" value="Genomic_DNA"/>
</dbReference>
<evidence type="ECO:0000313" key="1">
    <source>
        <dbReference type="EMBL" id="CAB4038548.1"/>
    </source>
</evidence>
<name>A0A7D9LTH2_PARCT</name>
<dbReference type="OrthoDB" id="6150415at2759"/>
<proteinExistence type="predicted"/>
<dbReference type="Proteomes" id="UP001152795">
    <property type="component" value="Unassembled WGS sequence"/>
</dbReference>
<keyword evidence="2" id="KW-1185">Reference proteome</keyword>
<reference evidence="1" key="1">
    <citation type="submission" date="2020-04" db="EMBL/GenBank/DDBJ databases">
        <authorList>
            <person name="Alioto T."/>
            <person name="Alioto T."/>
            <person name="Gomez Garrido J."/>
        </authorList>
    </citation>
    <scope>NUCLEOTIDE SEQUENCE</scope>
    <source>
        <strain evidence="1">A484AB</strain>
    </source>
</reference>